<accession>A0AAV7HIS3</accession>
<dbReference type="AlphaFoldDB" id="A0AAV7HIS3"/>
<reference evidence="2 3" key="1">
    <citation type="journal article" date="2021" name="J. Hered.">
        <title>A chromosome-level genome assembly of the parasitoid wasp, Cotesia glomerata (Hymenoptera: Braconidae).</title>
        <authorList>
            <person name="Pinto B.J."/>
            <person name="Weis J.J."/>
            <person name="Gamble T."/>
            <person name="Ode P.J."/>
            <person name="Paul R."/>
            <person name="Zaspel J.M."/>
        </authorList>
    </citation>
    <scope>NUCLEOTIDE SEQUENCE [LARGE SCALE GENOMIC DNA]</scope>
    <source>
        <strain evidence="2">CgM1</strain>
    </source>
</reference>
<sequence>MSTLDRFYLVAVDETEGWIVETKYVFKLGPNGKKVPINLQEDYQEECVVLHPCKQINDVKVLNSHGDHKNLYQSYSESGMKIRTLAFSKYSPKITGETTKNQQHSTKNTKANSGTRPSQQSGAFYRTHVPPNPPLNNGEDHMPPQGFEEPEQLESLEEEAGISETEPEELQTPANHDDEDLNLTPSGENGEQTDRPPSRVLTTSRSSIPRNSLRAGNSRRRGVIRRQGVNRIVTMAKRIDHLEKTTVSLKNTAKKLIKKLDQKREGDRVAEENYPDLTETIIKEGDNDGIRKVPKGSKKISFGEALG</sequence>
<organism evidence="2 3">
    <name type="scientific">Cotesia glomerata</name>
    <name type="common">Lepidopteran parasitic wasp</name>
    <name type="synonym">Apanteles glomeratus</name>
    <dbReference type="NCBI Taxonomy" id="32391"/>
    <lineage>
        <taxon>Eukaryota</taxon>
        <taxon>Metazoa</taxon>
        <taxon>Ecdysozoa</taxon>
        <taxon>Arthropoda</taxon>
        <taxon>Hexapoda</taxon>
        <taxon>Insecta</taxon>
        <taxon>Pterygota</taxon>
        <taxon>Neoptera</taxon>
        <taxon>Endopterygota</taxon>
        <taxon>Hymenoptera</taxon>
        <taxon>Apocrita</taxon>
        <taxon>Ichneumonoidea</taxon>
        <taxon>Braconidae</taxon>
        <taxon>Microgastrinae</taxon>
        <taxon>Cotesia</taxon>
    </lineage>
</organism>
<protein>
    <submittedName>
        <fullName evidence="2">Uncharacterized protein</fullName>
    </submittedName>
</protein>
<feature type="compositionally biased region" description="Polar residues" evidence="1">
    <location>
        <begin position="200"/>
        <end position="210"/>
    </location>
</feature>
<feature type="compositionally biased region" description="Acidic residues" evidence="1">
    <location>
        <begin position="148"/>
        <end position="169"/>
    </location>
</feature>
<dbReference type="EMBL" id="JAHXZJ010002609">
    <property type="protein sequence ID" value="KAH0540061.1"/>
    <property type="molecule type" value="Genomic_DNA"/>
</dbReference>
<comment type="caution">
    <text evidence="2">The sequence shown here is derived from an EMBL/GenBank/DDBJ whole genome shotgun (WGS) entry which is preliminary data.</text>
</comment>
<keyword evidence="3" id="KW-1185">Reference proteome</keyword>
<dbReference type="Proteomes" id="UP000826195">
    <property type="component" value="Unassembled WGS sequence"/>
</dbReference>
<gene>
    <name evidence="2" type="ORF">KQX54_011929</name>
</gene>
<name>A0AAV7HIS3_COTGL</name>
<evidence type="ECO:0000256" key="1">
    <source>
        <dbReference type="SAM" id="MobiDB-lite"/>
    </source>
</evidence>
<feature type="region of interest" description="Disordered" evidence="1">
    <location>
        <begin position="95"/>
        <end position="218"/>
    </location>
</feature>
<proteinExistence type="predicted"/>
<feature type="compositionally biased region" description="Polar residues" evidence="1">
    <location>
        <begin position="96"/>
        <end position="122"/>
    </location>
</feature>
<evidence type="ECO:0000313" key="3">
    <source>
        <dbReference type="Proteomes" id="UP000826195"/>
    </source>
</evidence>
<evidence type="ECO:0000313" key="2">
    <source>
        <dbReference type="EMBL" id="KAH0540061.1"/>
    </source>
</evidence>